<comment type="caution">
    <text evidence="1">The sequence shown here is derived from an EMBL/GenBank/DDBJ whole genome shotgun (WGS) entry which is preliminary data.</text>
</comment>
<gene>
    <name evidence="1" type="primary">AVEN_132426_1</name>
    <name evidence="1" type="ORF">TNIN_282531</name>
</gene>
<reference evidence="1" key="1">
    <citation type="submission" date="2020-08" db="EMBL/GenBank/DDBJ databases">
        <title>Multicomponent nature underlies the extraordinary mechanical properties of spider dragline silk.</title>
        <authorList>
            <person name="Kono N."/>
            <person name="Nakamura H."/>
            <person name="Mori M."/>
            <person name="Yoshida Y."/>
            <person name="Ohtoshi R."/>
            <person name="Malay A.D."/>
            <person name="Moran D.A.P."/>
            <person name="Tomita M."/>
            <person name="Numata K."/>
            <person name="Arakawa K."/>
        </authorList>
    </citation>
    <scope>NUCLEOTIDE SEQUENCE</scope>
</reference>
<dbReference type="OrthoDB" id="6451292at2759"/>
<dbReference type="Proteomes" id="UP000886998">
    <property type="component" value="Unassembled WGS sequence"/>
</dbReference>
<evidence type="ECO:0000313" key="2">
    <source>
        <dbReference type="Proteomes" id="UP000886998"/>
    </source>
</evidence>
<accession>A0A8X6YEA3</accession>
<dbReference type="EMBL" id="BMAV01017620">
    <property type="protein sequence ID" value="GFY69451.1"/>
    <property type="molecule type" value="Genomic_DNA"/>
</dbReference>
<dbReference type="AlphaFoldDB" id="A0A8X6YEA3"/>
<organism evidence="1 2">
    <name type="scientific">Trichonephila inaurata madagascariensis</name>
    <dbReference type="NCBI Taxonomy" id="2747483"/>
    <lineage>
        <taxon>Eukaryota</taxon>
        <taxon>Metazoa</taxon>
        <taxon>Ecdysozoa</taxon>
        <taxon>Arthropoda</taxon>
        <taxon>Chelicerata</taxon>
        <taxon>Arachnida</taxon>
        <taxon>Araneae</taxon>
        <taxon>Araneomorphae</taxon>
        <taxon>Entelegynae</taxon>
        <taxon>Araneoidea</taxon>
        <taxon>Nephilidae</taxon>
        <taxon>Trichonephila</taxon>
        <taxon>Trichonephila inaurata</taxon>
    </lineage>
</organism>
<proteinExistence type="predicted"/>
<sequence>MPVAWLQNCPNLQSEGSPVIFRHCLSVGPGGQPLSRLTRPLELKTSLVFFGARKQIFSLNRCVRNREYPSLLCTLEAFDGRFSAGAKSIHHWALIGVNDEDIA</sequence>
<keyword evidence="2" id="KW-1185">Reference proteome</keyword>
<evidence type="ECO:0000313" key="1">
    <source>
        <dbReference type="EMBL" id="GFY69451.1"/>
    </source>
</evidence>
<name>A0A8X6YEA3_9ARAC</name>
<protein>
    <submittedName>
        <fullName evidence="1">Uncharacterized protein</fullName>
    </submittedName>
</protein>